<evidence type="ECO:0000256" key="2">
    <source>
        <dbReference type="ARBA" id="ARBA00022723"/>
    </source>
</evidence>
<keyword evidence="4" id="KW-0411">Iron-sulfur</keyword>
<dbReference type="EMBL" id="BARU01011300">
    <property type="protein sequence ID" value="GAH43571.1"/>
    <property type="molecule type" value="Genomic_DNA"/>
</dbReference>
<dbReference type="SUPFAM" id="SSF54862">
    <property type="entry name" value="4Fe-4S ferredoxins"/>
    <property type="match status" value="1"/>
</dbReference>
<evidence type="ECO:0000256" key="1">
    <source>
        <dbReference type="ARBA" id="ARBA00022485"/>
    </source>
</evidence>
<dbReference type="PANTHER" id="PTHR43687:SF1">
    <property type="entry name" value="FERREDOXIN III"/>
    <property type="match status" value="1"/>
</dbReference>
<keyword evidence="1" id="KW-0004">4Fe-4S</keyword>
<dbReference type="PANTHER" id="PTHR43687">
    <property type="entry name" value="ADENYLYLSULFATE REDUCTASE, BETA SUBUNIT"/>
    <property type="match status" value="1"/>
</dbReference>
<name>X1FD66_9ZZZZ</name>
<dbReference type="GO" id="GO:0046872">
    <property type="term" value="F:metal ion binding"/>
    <property type="evidence" value="ECO:0007669"/>
    <property type="project" value="UniProtKB-KW"/>
</dbReference>
<feature type="domain" description="4Fe-4S ferredoxin-type" evidence="5">
    <location>
        <begin position="124"/>
        <end position="153"/>
    </location>
</feature>
<comment type="caution">
    <text evidence="6">The sequence shown here is derived from an EMBL/GenBank/DDBJ whole genome shotgun (WGS) entry which is preliminary data.</text>
</comment>
<feature type="domain" description="4Fe-4S ferredoxin-type" evidence="5">
    <location>
        <begin position="95"/>
        <end position="123"/>
    </location>
</feature>
<proteinExistence type="predicted"/>
<dbReference type="PROSITE" id="PS00198">
    <property type="entry name" value="4FE4S_FER_1"/>
    <property type="match status" value="1"/>
</dbReference>
<evidence type="ECO:0000256" key="4">
    <source>
        <dbReference type="ARBA" id="ARBA00023014"/>
    </source>
</evidence>
<evidence type="ECO:0000256" key="3">
    <source>
        <dbReference type="ARBA" id="ARBA00023004"/>
    </source>
</evidence>
<dbReference type="AlphaFoldDB" id="X1FD66"/>
<feature type="non-terminal residue" evidence="6">
    <location>
        <position position="1"/>
    </location>
</feature>
<organism evidence="6">
    <name type="scientific">marine sediment metagenome</name>
    <dbReference type="NCBI Taxonomy" id="412755"/>
    <lineage>
        <taxon>unclassified sequences</taxon>
        <taxon>metagenomes</taxon>
        <taxon>ecological metagenomes</taxon>
    </lineage>
</organism>
<keyword evidence="3" id="KW-0408">Iron</keyword>
<evidence type="ECO:0000259" key="5">
    <source>
        <dbReference type="PROSITE" id="PS51379"/>
    </source>
</evidence>
<dbReference type="InterPro" id="IPR050572">
    <property type="entry name" value="Fe-S_Ferredoxin"/>
</dbReference>
<dbReference type="Gene3D" id="3.30.70.20">
    <property type="match status" value="2"/>
</dbReference>
<protein>
    <recommendedName>
        <fullName evidence="5">4Fe-4S ferredoxin-type domain-containing protein</fullName>
    </recommendedName>
</protein>
<dbReference type="PROSITE" id="PS51379">
    <property type="entry name" value="4FE4S_FER_2"/>
    <property type="match status" value="2"/>
</dbReference>
<accession>X1FD66</accession>
<dbReference type="InterPro" id="IPR017900">
    <property type="entry name" value="4Fe4S_Fe_S_CS"/>
</dbReference>
<sequence>CTWMGKGASKIDLSKWPGAHYATKEEALERERLAYENGLVPVIAKLRGDAVIYDVLDYEDQLMNFCHCCSCCCLTMAYKYGNSDYKKTHKRIEGLTVKVDPDKCTGCGECFKVCIWNGLKMKKNKATNNQDNCMGCGRCEMTCPNNAISITIDDYSVLDDIIAKFDKLADISE</sequence>
<dbReference type="Pfam" id="PF13237">
    <property type="entry name" value="Fer4_10"/>
    <property type="match status" value="1"/>
</dbReference>
<keyword evidence="2" id="KW-0479">Metal-binding</keyword>
<reference evidence="6" key="1">
    <citation type="journal article" date="2014" name="Front. Microbiol.">
        <title>High frequency of phylogenetically diverse reductive dehalogenase-homologous genes in deep subseafloor sedimentary metagenomes.</title>
        <authorList>
            <person name="Kawai M."/>
            <person name="Futagami T."/>
            <person name="Toyoda A."/>
            <person name="Takaki Y."/>
            <person name="Nishi S."/>
            <person name="Hori S."/>
            <person name="Arai W."/>
            <person name="Tsubouchi T."/>
            <person name="Morono Y."/>
            <person name="Uchiyama I."/>
            <person name="Ito T."/>
            <person name="Fujiyama A."/>
            <person name="Inagaki F."/>
            <person name="Takami H."/>
        </authorList>
    </citation>
    <scope>NUCLEOTIDE SEQUENCE</scope>
    <source>
        <strain evidence="6">Expedition CK06-06</strain>
    </source>
</reference>
<dbReference type="GO" id="GO:0051539">
    <property type="term" value="F:4 iron, 4 sulfur cluster binding"/>
    <property type="evidence" value="ECO:0007669"/>
    <property type="project" value="UniProtKB-KW"/>
</dbReference>
<dbReference type="InterPro" id="IPR017896">
    <property type="entry name" value="4Fe4S_Fe-S-bd"/>
</dbReference>
<gene>
    <name evidence="6" type="ORF">S03H2_21268</name>
</gene>
<evidence type="ECO:0000313" key="6">
    <source>
        <dbReference type="EMBL" id="GAH43571.1"/>
    </source>
</evidence>